<gene>
    <name evidence="2" type="primary">g3149</name>
    <name evidence="2" type="ORF">VP750_LOCUS2690</name>
</gene>
<dbReference type="Pfam" id="PF01965">
    <property type="entry name" value="DJ-1_PfpI"/>
    <property type="match status" value="1"/>
</dbReference>
<evidence type="ECO:0000259" key="1">
    <source>
        <dbReference type="Pfam" id="PF01965"/>
    </source>
</evidence>
<organism evidence="2 3">
    <name type="scientific">Coccomyxa viridis</name>
    <dbReference type="NCBI Taxonomy" id="1274662"/>
    <lineage>
        <taxon>Eukaryota</taxon>
        <taxon>Viridiplantae</taxon>
        <taxon>Chlorophyta</taxon>
        <taxon>core chlorophytes</taxon>
        <taxon>Trebouxiophyceae</taxon>
        <taxon>Trebouxiophyceae incertae sedis</taxon>
        <taxon>Coccomyxaceae</taxon>
        <taxon>Coccomyxa</taxon>
    </lineage>
</organism>
<dbReference type="EMBL" id="CAXHTA020000004">
    <property type="protein sequence ID" value="CAL5221031.1"/>
    <property type="molecule type" value="Genomic_DNA"/>
</dbReference>
<name>A0ABP1FQ26_9CHLO</name>
<evidence type="ECO:0000313" key="3">
    <source>
        <dbReference type="Proteomes" id="UP001497392"/>
    </source>
</evidence>
<dbReference type="PANTHER" id="PTHR43130">
    <property type="entry name" value="ARAC-FAMILY TRANSCRIPTIONAL REGULATOR"/>
    <property type="match status" value="1"/>
</dbReference>
<dbReference type="InterPro" id="IPR029062">
    <property type="entry name" value="Class_I_gatase-like"/>
</dbReference>
<dbReference type="InterPro" id="IPR052158">
    <property type="entry name" value="INH-QAR"/>
</dbReference>
<keyword evidence="3" id="KW-1185">Reference proteome</keyword>
<comment type="caution">
    <text evidence="2">The sequence shown here is derived from an EMBL/GenBank/DDBJ whole genome shotgun (WGS) entry which is preliminary data.</text>
</comment>
<evidence type="ECO:0000313" key="2">
    <source>
        <dbReference type="EMBL" id="CAL5221031.1"/>
    </source>
</evidence>
<sequence>MAKKAAFLLFRGFEMLDFYGPVSVLGSHTLNGAYQILTVSETAGPVASSIGISTVTEYDFQTCPKPDILVLVGGFGTRKEIDNKQLINFIKRFGPPPAGSPDSTPNLLTVCTGSALAARAGSLDGRNATTNKGAWEWATAQGPETAWALEARWVVDGPVWTSAGVTAGTDMALAYVMKHHGEQAAEEVAGFLEYTGDFRNDRSPIVHVKRANTK</sequence>
<feature type="domain" description="DJ-1/PfpI" evidence="1">
    <location>
        <begin position="3"/>
        <end position="176"/>
    </location>
</feature>
<dbReference type="PANTHER" id="PTHR43130:SF15">
    <property type="entry name" value="THIJ_PFPI FAMILY PROTEIN (AFU_ORTHOLOGUE AFUA_5G14240)"/>
    <property type="match status" value="1"/>
</dbReference>
<reference evidence="2 3" key="1">
    <citation type="submission" date="2024-06" db="EMBL/GenBank/DDBJ databases">
        <authorList>
            <person name="Kraege A."/>
            <person name="Thomma B."/>
        </authorList>
    </citation>
    <scope>NUCLEOTIDE SEQUENCE [LARGE SCALE GENOMIC DNA]</scope>
</reference>
<proteinExistence type="predicted"/>
<dbReference type="InterPro" id="IPR002818">
    <property type="entry name" value="DJ-1/PfpI"/>
</dbReference>
<accession>A0ABP1FQ26</accession>
<dbReference type="CDD" id="cd03139">
    <property type="entry name" value="GATase1_PfpI_2"/>
    <property type="match status" value="1"/>
</dbReference>
<dbReference type="SUPFAM" id="SSF52317">
    <property type="entry name" value="Class I glutamine amidotransferase-like"/>
    <property type="match status" value="1"/>
</dbReference>
<dbReference type="Gene3D" id="3.40.50.880">
    <property type="match status" value="1"/>
</dbReference>
<dbReference type="Proteomes" id="UP001497392">
    <property type="component" value="Unassembled WGS sequence"/>
</dbReference>
<protein>
    <submittedName>
        <fullName evidence="2">G3149 protein</fullName>
    </submittedName>
</protein>